<dbReference type="PROSITE" id="PS00026">
    <property type="entry name" value="CHIT_BIND_I_1"/>
    <property type="match status" value="1"/>
</dbReference>
<dbReference type="PROSITE" id="PS50941">
    <property type="entry name" value="CHIT_BIND_I_2"/>
    <property type="match status" value="1"/>
</dbReference>
<keyword evidence="17" id="KW-1185">Reference proteome</keyword>
<comment type="caution">
    <text evidence="11">Lacks conserved residue(s) required for the propagation of feature annotation.</text>
</comment>
<dbReference type="Pfam" id="PF00704">
    <property type="entry name" value="Glyco_hydro_18"/>
    <property type="match status" value="1"/>
</dbReference>
<evidence type="ECO:0000313" key="17">
    <source>
        <dbReference type="Proteomes" id="UP000249829"/>
    </source>
</evidence>
<evidence type="ECO:0000256" key="2">
    <source>
        <dbReference type="ARBA" id="ARBA00008682"/>
    </source>
</evidence>
<comment type="similarity">
    <text evidence="2">Belongs to the glycosyl hydrolase 18 family. Chitinase class V subfamily.</text>
</comment>
<evidence type="ECO:0000256" key="11">
    <source>
        <dbReference type="PROSITE-ProRule" id="PRU00261"/>
    </source>
</evidence>
<dbReference type="Gene3D" id="3.20.20.80">
    <property type="entry name" value="Glycosidases"/>
    <property type="match status" value="1"/>
</dbReference>
<evidence type="ECO:0000256" key="12">
    <source>
        <dbReference type="RuleBase" id="RU000489"/>
    </source>
</evidence>
<organism evidence="16 17">
    <name type="scientific">Aspergillus violaceofuscus (strain CBS 115571)</name>
    <dbReference type="NCBI Taxonomy" id="1450538"/>
    <lineage>
        <taxon>Eukaryota</taxon>
        <taxon>Fungi</taxon>
        <taxon>Dikarya</taxon>
        <taxon>Ascomycota</taxon>
        <taxon>Pezizomycotina</taxon>
        <taxon>Eurotiomycetes</taxon>
        <taxon>Eurotiomycetidae</taxon>
        <taxon>Eurotiales</taxon>
        <taxon>Aspergillaceae</taxon>
        <taxon>Aspergillus</taxon>
    </lineage>
</organism>
<keyword evidence="13" id="KW-1133">Transmembrane helix</keyword>
<feature type="domain" description="Chitin-binding type-1" evidence="14">
    <location>
        <begin position="117"/>
        <end position="160"/>
    </location>
</feature>
<name>A0A2V5GS52_ASPV1</name>
<dbReference type="PROSITE" id="PS01095">
    <property type="entry name" value="GH18_1"/>
    <property type="match status" value="1"/>
</dbReference>
<dbReference type="GO" id="GO:0000272">
    <property type="term" value="P:polysaccharide catabolic process"/>
    <property type="evidence" value="ECO:0007669"/>
    <property type="project" value="UniProtKB-KW"/>
</dbReference>
<dbReference type="EC" id="3.2.1.14" evidence="3"/>
<sequence length="613" mass="66749">MLIRLTCRMGRCRSSVITASYLSQFITSQLWNLPKLSFLFHLSFLRAVMETIRSYTPRIGMFLLFFIVQWMVVLASSTGMCSATQECSQGCCSTSGFCGFGPSFCGAGNCTSNCDAVAECGAYAKTPGANCPLQVCCSQFGFCGTTSDFCDVGCQSGCNSPTKPSCSSSGGSASQRTIGYYESWAYTRVCDAWAPSDIDATKWTHLNYAFALIDSSTYQIAQMNDFDTKLYPEFTDLKSSNPALKVFISVGGWAAGGAIFSEMTSTAANRAAFIASLQRFMKTYAFDGVDIDWEYPVASDRGGSTADFANYVTFLRELRSALGTNYGITVTLPSSYWYMQHFDIASMQQYVDWFNLMSYDIHGTWDGDSPYTQAVVQAHTNLTEIGDALDLLWRNNIDSSKVVLGLGFYGRSFTLSDSSCTAPGCPFSGGGEPGSCTGTSGILSDAEIRGVISKYDLTPTLDTTAGVKYMTWDSDQWVSYDDSETFALKLDYANSLCLGGTMVWALDLDEPANNTSIDSLSDVTSPSMFVEMKSAVTTSNSYAIGLYWTACLPKDTESPCPKGFRAIAWGHGKVFDADLNHLTGEGCHGELNTINGPVEGSKAFRELFVRQRM</sequence>
<dbReference type="PANTHER" id="PTHR11177">
    <property type="entry name" value="CHITINASE"/>
    <property type="match status" value="1"/>
</dbReference>
<dbReference type="InterPro" id="IPR029070">
    <property type="entry name" value="Chitinase_insertion_sf"/>
</dbReference>
<evidence type="ECO:0000256" key="13">
    <source>
        <dbReference type="SAM" id="Phobius"/>
    </source>
</evidence>
<dbReference type="Pfam" id="PF00187">
    <property type="entry name" value="Chitin_bind_1"/>
    <property type="match status" value="1"/>
</dbReference>
<dbReference type="SUPFAM" id="SSF51445">
    <property type="entry name" value="(Trans)glycosidases"/>
    <property type="match status" value="1"/>
</dbReference>
<evidence type="ECO:0000256" key="6">
    <source>
        <dbReference type="ARBA" id="ARBA00023024"/>
    </source>
</evidence>
<reference evidence="16 17" key="1">
    <citation type="submission" date="2018-02" db="EMBL/GenBank/DDBJ databases">
        <title>The genomes of Aspergillus section Nigri reveals drivers in fungal speciation.</title>
        <authorList>
            <consortium name="DOE Joint Genome Institute"/>
            <person name="Vesth T.C."/>
            <person name="Nybo J."/>
            <person name="Theobald S."/>
            <person name="Brandl J."/>
            <person name="Frisvad J.C."/>
            <person name="Nielsen K.F."/>
            <person name="Lyhne E.K."/>
            <person name="Kogle M.E."/>
            <person name="Kuo A."/>
            <person name="Riley R."/>
            <person name="Clum A."/>
            <person name="Nolan M."/>
            <person name="Lipzen A."/>
            <person name="Salamov A."/>
            <person name="Henrissat B."/>
            <person name="Wiebenga A."/>
            <person name="De vries R.P."/>
            <person name="Grigoriev I.V."/>
            <person name="Mortensen U.H."/>
            <person name="Andersen M.R."/>
            <person name="Baker S.E."/>
        </authorList>
    </citation>
    <scope>NUCLEOTIDE SEQUENCE [LARGE SCALE GENOMIC DNA]</scope>
    <source>
        <strain evidence="16 17">CBS 115571</strain>
    </source>
</reference>
<feature type="domain" description="GH18" evidence="15">
    <location>
        <begin position="175"/>
        <end position="523"/>
    </location>
</feature>
<dbReference type="Proteomes" id="UP000249829">
    <property type="component" value="Unassembled WGS sequence"/>
</dbReference>
<evidence type="ECO:0000256" key="8">
    <source>
        <dbReference type="ARBA" id="ARBA00023277"/>
    </source>
</evidence>
<keyword evidence="9 12" id="KW-0326">Glycosidase</keyword>
<feature type="disulfide bond" evidence="11">
    <location>
        <begin position="154"/>
        <end position="158"/>
    </location>
</feature>
<feature type="disulfide bond" evidence="11">
    <location>
        <begin position="136"/>
        <end position="150"/>
    </location>
</feature>
<dbReference type="InterPro" id="IPR001002">
    <property type="entry name" value="Chitin-bd_1"/>
</dbReference>
<dbReference type="SUPFAM" id="SSF57016">
    <property type="entry name" value="Plant lectins/antimicrobial peptides"/>
    <property type="match status" value="1"/>
</dbReference>
<keyword evidence="13" id="KW-0472">Membrane</keyword>
<dbReference type="Gene3D" id="3.30.60.10">
    <property type="entry name" value="Endochitinase-like"/>
    <property type="match status" value="1"/>
</dbReference>
<comment type="catalytic activity">
    <reaction evidence="1">
        <text>Random endo-hydrolysis of N-acetyl-beta-D-glucosaminide (1-&gt;4)-beta-linkages in chitin and chitodextrins.</text>
        <dbReference type="EC" id="3.2.1.14"/>
    </reaction>
</comment>
<keyword evidence="11" id="KW-1015">Disulfide bond</keyword>
<dbReference type="InterPro" id="IPR011583">
    <property type="entry name" value="Chitinase_II/V-like_cat"/>
</dbReference>
<evidence type="ECO:0000256" key="9">
    <source>
        <dbReference type="ARBA" id="ARBA00023295"/>
    </source>
</evidence>
<protein>
    <recommendedName>
        <fullName evidence="3">chitinase</fullName>
        <ecNumber evidence="3">3.2.1.14</ecNumber>
    </recommendedName>
</protein>
<feature type="disulfide bond" evidence="11">
    <location>
        <begin position="131"/>
        <end position="143"/>
    </location>
</feature>
<dbReference type="PANTHER" id="PTHR11177:SF402">
    <property type="entry name" value="CHITINASE"/>
    <property type="match status" value="1"/>
</dbReference>
<keyword evidence="13" id="KW-0812">Transmembrane</keyword>
<gene>
    <name evidence="16" type="ORF">BO99DRAFT_39842</name>
</gene>
<dbReference type="InterPro" id="IPR001223">
    <property type="entry name" value="Glyco_hydro18_cat"/>
</dbReference>
<proteinExistence type="inferred from homology"/>
<dbReference type="EMBL" id="KZ825228">
    <property type="protein sequence ID" value="PYI13868.1"/>
    <property type="molecule type" value="Genomic_DNA"/>
</dbReference>
<keyword evidence="8" id="KW-0119">Carbohydrate metabolism</keyword>
<evidence type="ECO:0000259" key="14">
    <source>
        <dbReference type="PROSITE" id="PS50941"/>
    </source>
</evidence>
<dbReference type="InterPro" id="IPR001579">
    <property type="entry name" value="Glyco_hydro_18_chit_AS"/>
</dbReference>
<evidence type="ECO:0000256" key="5">
    <source>
        <dbReference type="ARBA" id="ARBA00022801"/>
    </source>
</evidence>
<dbReference type="SMART" id="SM00636">
    <property type="entry name" value="Glyco_18"/>
    <property type="match status" value="1"/>
</dbReference>
<keyword evidence="6" id="KW-0146">Chitin degradation</keyword>
<evidence type="ECO:0000256" key="3">
    <source>
        <dbReference type="ARBA" id="ARBA00012729"/>
    </source>
</evidence>
<keyword evidence="10" id="KW-0624">Polysaccharide degradation</keyword>
<dbReference type="InterPro" id="IPR050314">
    <property type="entry name" value="Glycosyl_Hydrlase_18"/>
</dbReference>
<evidence type="ECO:0000256" key="10">
    <source>
        <dbReference type="ARBA" id="ARBA00023326"/>
    </source>
</evidence>
<dbReference type="GO" id="GO:0008843">
    <property type="term" value="F:endochitinase activity"/>
    <property type="evidence" value="ECO:0007669"/>
    <property type="project" value="UniProtKB-EC"/>
</dbReference>
<dbReference type="OMA" id="SQNDKRN"/>
<evidence type="ECO:0000256" key="7">
    <source>
        <dbReference type="ARBA" id="ARBA00023026"/>
    </source>
</evidence>
<evidence type="ECO:0000256" key="4">
    <source>
        <dbReference type="ARBA" id="ARBA00022669"/>
    </source>
</evidence>
<evidence type="ECO:0000256" key="1">
    <source>
        <dbReference type="ARBA" id="ARBA00000822"/>
    </source>
</evidence>
<keyword evidence="5 12" id="KW-0378">Hydrolase</keyword>
<dbReference type="CDD" id="cd06922">
    <property type="entry name" value="ChtBD1_GH18_1"/>
    <property type="match status" value="1"/>
</dbReference>
<evidence type="ECO:0000259" key="15">
    <source>
        <dbReference type="PROSITE" id="PS51910"/>
    </source>
</evidence>
<dbReference type="STRING" id="1450538.A0A2V5GS52"/>
<dbReference type="CDD" id="cd00035">
    <property type="entry name" value="ChtBD1"/>
    <property type="match status" value="1"/>
</dbReference>
<dbReference type="InterPro" id="IPR018371">
    <property type="entry name" value="Chitin-binding_1_CS"/>
</dbReference>
<keyword evidence="4 11" id="KW-0147">Chitin-binding</keyword>
<dbReference type="SMART" id="SM00270">
    <property type="entry name" value="ChtBD1"/>
    <property type="match status" value="2"/>
</dbReference>
<keyword evidence="7" id="KW-0843">Virulence</keyword>
<dbReference type="PROSITE" id="PS51910">
    <property type="entry name" value="GH18_2"/>
    <property type="match status" value="1"/>
</dbReference>
<dbReference type="GO" id="GO:0008061">
    <property type="term" value="F:chitin binding"/>
    <property type="evidence" value="ECO:0007669"/>
    <property type="project" value="UniProtKB-UniRule"/>
</dbReference>
<dbReference type="Gene3D" id="3.10.50.10">
    <property type="match status" value="1"/>
</dbReference>
<dbReference type="InterPro" id="IPR017853">
    <property type="entry name" value="GH"/>
</dbReference>
<dbReference type="InterPro" id="IPR036861">
    <property type="entry name" value="Endochitinase-like_sf"/>
</dbReference>
<dbReference type="AlphaFoldDB" id="A0A2V5GS52"/>
<dbReference type="SUPFAM" id="SSF54556">
    <property type="entry name" value="Chitinase insertion domain"/>
    <property type="match status" value="1"/>
</dbReference>
<feature type="transmembrane region" description="Helical" evidence="13">
    <location>
        <begin position="61"/>
        <end position="80"/>
    </location>
</feature>
<evidence type="ECO:0000313" key="16">
    <source>
        <dbReference type="EMBL" id="PYI13868.1"/>
    </source>
</evidence>
<accession>A0A2V5GS52</accession>
<dbReference type="GO" id="GO:0006032">
    <property type="term" value="P:chitin catabolic process"/>
    <property type="evidence" value="ECO:0007669"/>
    <property type="project" value="UniProtKB-KW"/>
</dbReference>